<dbReference type="PROSITE" id="PS51747">
    <property type="entry name" value="CYT_DCMP_DEAMINASES_2"/>
    <property type="match status" value="1"/>
</dbReference>
<keyword evidence="2" id="KW-0808">Transferase</keyword>
<dbReference type="CDD" id="cd01285">
    <property type="entry name" value="nucleoside_deaminase"/>
    <property type="match status" value="1"/>
</dbReference>
<dbReference type="Pfam" id="PF10017">
    <property type="entry name" value="Methyltransf_33"/>
    <property type="match status" value="2"/>
</dbReference>
<feature type="domain" description="CMP/dCMP-type deaminase" evidence="4">
    <location>
        <begin position="946"/>
        <end position="1074"/>
    </location>
</feature>
<dbReference type="Pfam" id="PF03781">
    <property type="entry name" value="FGE-sulfatase"/>
    <property type="match status" value="2"/>
</dbReference>
<dbReference type="InterPro" id="IPR042095">
    <property type="entry name" value="SUMF_sf"/>
</dbReference>
<dbReference type="InterPro" id="IPR016187">
    <property type="entry name" value="CTDL_fold"/>
</dbReference>
<keyword evidence="1" id="KW-0489">Methyltransferase</keyword>
<dbReference type="EMBL" id="HG529494">
    <property type="protein sequence ID" value="CDI51141.1"/>
    <property type="molecule type" value="Genomic_DNA"/>
</dbReference>
<evidence type="ECO:0000259" key="4">
    <source>
        <dbReference type="PROSITE" id="PS51747"/>
    </source>
</evidence>
<evidence type="ECO:0000256" key="2">
    <source>
        <dbReference type="ARBA" id="ARBA00022679"/>
    </source>
</evidence>
<reference evidence="5" key="1">
    <citation type="journal article" date="2014" name="Genome Biol. Evol.">
        <title>Gene Loss Rather Than Gene Gain Is Associated with a Host Jump from Monocots to Dicots in the Smut Fungus Melanopsichium pennsylvanicum.</title>
        <authorList>
            <person name="Sharma R."/>
            <person name="Mishra B."/>
            <person name="Runge F."/>
            <person name="Thines M."/>
        </authorList>
    </citation>
    <scope>NUCLEOTIDE SEQUENCE</scope>
    <source>
        <strain evidence="5">4</strain>
    </source>
</reference>
<organism evidence="5">
    <name type="scientific">Melanopsichium pennsylvanicum 4</name>
    <dbReference type="NCBI Taxonomy" id="1398559"/>
    <lineage>
        <taxon>Eukaryota</taxon>
        <taxon>Fungi</taxon>
        <taxon>Dikarya</taxon>
        <taxon>Basidiomycota</taxon>
        <taxon>Ustilaginomycotina</taxon>
        <taxon>Ustilaginomycetes</taxon>
        <taxon>Ustilaginales</taxon>
        <taxon>Ustilaginaceae</taxon>
        <taxon>Melanopsichium</taxon>
    </lineage>
</organism>
<feature type="region of interest" description="Disordered" evidence="3">
    <location>
        <begin position="914"/>
        <end position="935"/>
    </location>
</feature>
<evidence type="ECO:0000256" key="3">
    <source>
        <dbReference type="SAM" id="MobiDB-lite"/>
    </source>
</evidence>
<dbReference type="PANTHER" id="PTHR43397:SF1">
    <property type="entry name" value="ERGOTHIONEINE BIOSYNTHESIS PROTEIN 1"/>
    <property type="match status" value="1"/>
</dbReference>
<dbReference type="InterPro" id="IPR002125">
    <property type="entry name" value="CMP_dCMP_dom"/>
</dbReference>
<dbReference type="GO" id="GO:0002100">
    <property type="term" value="P:tRNA wobble adenosine to inosine editing"/>
    <property type="evidence" value="ECO:0007669"/>
    <property type="project" value="InterPro"/>
</dbReference>
<dbReference type="AlphaFoldDB" id="A0A077QXA5"/>
<feature type="compositionally biased region" description="Basic and acidic residues" evidence="3">
    <location>
        <begin position="163"/>
        <end position="201"/>
    </location>
</feature>
<dbReference type="InterPro" id="IPR029063">
    <property type="entry name" value="SAM-dependent_MTases_sf"/>
</dbReference>
<evidence type="ECO:0000256" key="1">
    <source>
        <dbReference type="ARBA" id="ARBA00022603"/>
    </source>
</evidence>
<feature type="region of interest" description="Disordered" evidence="3">
    <location>
        <begin position="155"/>
        <end position="202"/>
    </location>
</feature>
<dbReference type="Gene3D" id="3.40.50.150">
    <property type="entry name" value="Vaccinia Virus protein VP39"/>
    <property type="match status" value="1"/>
</dbReference>
<dbReference type="SUPFAM" id="SSF56436">
    <property type="entry name" value="C-type lectin-like"/>
    <property type="match status" value="2"/>
</dbReference>
<sequence length="1273" mass="141249">MAPAAVAPLPTDVSSPLLKTDAPKTVSNAPRTMSKPHNRENGAKLRNAPVIDLYSGSAGSLSSSSADEQLRLAIISGLQSNQLVIPGKRDDPEDLKYSYRKTLPTTILYDEQGLILYDRLTAAPEYYLYNAEMQILKDHGPEIALRIFGHPTTASTELSGEAMEQRQAPRHDQDQIPREDGVPPQRDAAKSSKERWGDGRVGRFNGGVNAEEGLDGDQAVGAGSLVELGAGSLKKTIHLLRALKRLPSLSRGGPTVQYYALDLDKAELERTLHDLHQREAITGDDDAWTIHGGKVGINGLWSTYDAGLEFIGKGGLQAASTAAGAQNEGQRCLLWLGSSLGNFDRKSAAEFLAKTARESMRPGDTMLISIDRRNKPADVALAYNDPAGLTRDFIMNGLDHADRALGKNVIDSRKFEYFDRYNAREGRHESYYRAKEAHDIQAPGLTEPIKIAEGELIHMEASYKFGERETLNLFDYAGLRIVQRWSDKTDRYDIWLVEKPSFHFSNSGADVVCLASSETSKPSQTSKDPIGTKIDDGWGGSNLDEMAQKAANLGLPSLQDWKTIWDAWNNVTLTMIPRDKLHEKPIDLRHICLFYLGHIPAFVDIHVATYLKQPHTNDRFSAIFERGIDPHLDDISQCNPHSEVPAREEDWPTLDEILEYQRTVQRRVQQIYEDVSRGDLIMNRRLARMLWMTLEHINLHLETLLYMLIQSPNTKPPAGFMAPDWGSLSKRWQVEYEKRGGRKALDQRFNFEASSVELGHDDDDRQDFDTVATRPTSDVRDLNLQLGQPEFGWDNEHPRRRVETKAFSISALPISNAQYLDFLKATNSLDAPASWVKSEGSEGFLVRTFYGSVDMKTAQHWPVQASGKQLSNYATWKGGRLPTHAELRKLMDAPPEALVLDLTVPPFDRDLAEAEPKEDSIDPPGKQSPPVRGSGVRYVPVEEQSEEDLKWMREALAMAEEALDSNEVPVGGVFVRKGEVIARGRNRTNELLNATRHAELEAIDHILSILPPSASDFAVAPHSGPEGDNPFKDTTLYVTIEPCIMCGAALRQIGIGRVVFGAGNERFGGNGSVLGLHDDDAIVSSPGYDSVGGYLRDEAIMMLRRFYVTENTNAPKPQNKSRRVLKTEIHAPGISMHGPGIPLENEQSVRFAQRRGSQNPTQGQAAPSSNVGFRNWHPVPASLPRYDSDGTLLSGHNGGVWEWTGSVFAKYEGFHDSALYPGYSSDFFDDKHSVVLGGSFATAPSIAGRRTFVNYYQTAYPYVFAGGRVAWDN</sequence>
<accession>A0A077QXA5</accession>
<protein>
    <submittedName>
        <fullName evidence="5">Related to TAD2-tRNA-specific adenosine deaminase 2</fullName>
    </submittedName>
</protein>
<proteinExistence type="predicted"/>
<dbReference type="SUPFAM" id="SSF53927">
    <property type="entry name" value="Cytidine deaminase-like"/>
    <property type="match status" value="1"/>
</dbReference>
<dbReference type="InterPro" id="IPR019257">
    <property type="entry name" value="MeTrfase_dom"/>
</dbReference>
<dbReference type="InterPro" id="IPR051128">
    <property type="entry name" value="EgtD_Methyltrsf_superfamily"/>
</dbReference>
<dbReference type="InterPro" id="IPR016193">
    <property type="entry name" value="Cytidine_deaminase-like"/>
</dbReference>
<dbReference type="GO" id="GO:0032259">
    <property type="term" value="P:methylation"/>
    <property type="evidence" value="ECO:0007669"/>
    <property type="project" value="UniProtKB-KW"/>
</dbReference>
<dbReference type="Pfam" id="PF00383">
    <property type="entry name" value="dCMP_cyt_deam_1"/>
    <property type="match status" value="1"/>
</dbReference>
<dbReference type="Gene3D" id="3.40.140.10">
    <property type="entry name" value="Cytidine Deaminase, domain 2"/>
    <property type="match status" value="1"/>
</dbReference>
<dbReference type="InterPro" id="IPR005532">
    <property type="entry name" value="SUMF_dom"/>
</dbReference>
<dbReference type="PANTHER" id="PTHR43397">
    <property type="entry name" value="ERGOTHIONEINE BIOSYNTHESIS PROTEIN 1"/>
    <property type="match status" value="1"/>
</dbReference>
<dbReference type="Gene3D" id="3.90.1580.10">
    <property type="entry name" value="paralog of FGE (formylglycine-generating enzyme)"/>
    <property type="match status" value="2"/>
</dbReference>
<dbReference type="GO" id="GO:0052717">
    <property type="term" value="F:tRNA-specific adenosine-34 deaminase activity"/>
    <property type="evidence" value="ECO:0007669"/>
    <property type="project" value="UniProtKB-EC"/>
</dbReference>
<name>A0A077QXA5_9BASI</name>
<dbReference type="GO" id="GO:0008168">
    <property type="term" value="F:methyltransferase activity"/>
    <property type="evidence" value="ECO:0007669"/>
    <property type="project" value="UniProtKB-KW"/>
</dbReference>
<evidence type="ECO:0000313" key="5">
    <source>
        <dbReference type="EMBL" id="CDI51141.1"/>
    </source>
</evidence>
<feature type="region of interest" description="Disordered" evidence="3">
    <location>
        <begin position="1"/>
        <end position="46"/>
    </location>
</feature>